<evidence type="ECO:0000256" key="1">
    <source>
        <dbReference type="SAM" id="MobiDB-lite"/>
    </source>
</evidence>
<name>A0AAW0CXY7_9AGAR</name>
<reference evidence="2 3" key="1">
    <citation type="submission" date="2024-01" db="EMBL/GenBank/DDBJ databases">
        <title>A draft genome for a cacao thread blight-causing isolate of Paramarasmius palmivorus.</title>
        <authorList>
            <person name="Baruah I.K."/>
            <person name="Bukari Y."/>
            <person name="Amoako-Attah I."/>
            <person name="Meinhardt L.W."/>
            <person name="Bailey B.A."/>
            <person name="Cohen S.P."/>
        </authorList>
    </citation>
    <scope>NUCLEOTIDE SEQUENCE [LARGE SCALE GENOMIC DNA]</scope>
    <source>
        <strain evidence="2 3">GH-12</strain>
    </source>
</reference>
<keyword evidence="3" id="KW-1185">Reference proteome</keyword>
<feature type="region of interest" description="Disordered" evidence="1">
    <location>
        <begin position="346"/>
        <end position="589"/>
    </location>
</feature>
<sequence length="589" mass="65538">MASVRTFQILTADGTTVTLTTTVPGTLSIEFPPDIPRTGMIEVEKPENYTIPITIDKPLSMPEPTPEPGSSSRCRHMHEPPKQPKRKELKQAWKENNVKTRDYAYKENNPPATEIYHPFDSMIDYEDCMRKGSRANNPFVSSWKPDSTKSVADNLASLPPTPDGIPWGMNPQASINFPCFVLNGNPTKDTLISLLKTRPYEFAPPRVHRPRRKFPIPGKILHRLLELGWIQESEAVERWLDIDWFSLRDYRVHLEKGIAAGRIVPSRPVYNEKQRKMLGNRSNLMLGERMMIWRNKIRAVEGMRWQLECAILEEEEGIEDLEQCHDWYRRHGFGWVIEKDEAMSTVVEKSPSGQTSGTATMGPQPRVTMPSTSSKVAPTVNDTHSELSPFPSSIPAVAFPIPELDPRTPTRHGSRLIHHSSGSDVGDNEQIGVDGEAASESEGSHTSGKRKLDDDKDVASDGEDSSKKRRISSNPGPSSTPTFPILSPHTPRTALPRTIPRSSLLSPITPSNLRVVAVPDTPQGDMGLRSVHPLQEGSPTPSRKSSKVVIARPESPVPVTKSKETVKARGSKKKAGSKGKKRKTSARKK</sequence>
<evidence type="ECO:0000313" key="3">
    <source>
        <dbReference type="Proteomes" id="UP001383192"/>
    </source>
</evidence>
<feature type="compositionally biased region" description="Basic and acidic residues" evidence="1">
    <location>
        <begin position="450"/>
        <end position="459"/>
    </location>
</feature>
<dbReference type="AlphaFoldDB" id="A0AAW0CXY7"/>
<feature type="compositionally biased region" description="Polar residues" evidence="1">
    <location>
        <begin position="369"/>
        <end position="382"/>
    </location>
</feature>
<feature type="compositionally biased region" description="Polar residues" evidence="1">
    <location>
        <begin position="500"/>
        <end position="512"/>
    </location>
</feature>
<feature type="compositionally biased region" description="Polar residues" evidence="1">
    <location>
        <begin position="472"/>
        <end position="482"/>
    </location>
</feature>
<feature type="region of interest" description="Disordered" evidence="1">
    <location>
        <begin position="55"/>
        <end position="91"/>
    </location>
</feature>
<comment type="caution">
    <text evidence="2">The sequence shown here is derived from an EMBL/GenBank/DDBJ whole genome shotgun (WGS) entry which is preliminary data.</text>
</comment>
<dbReference type="Proteomes" id="UP001383192">
    <property type="component" value="Unassembled WGS sequence"/>
</dbReference>
<accession>A0AAW0CXY7</accession>
<dbReference type="EMBL" id="JAYKXP010000030">
    <property type="protein sequence ID" value="KAK7043004.1"/>
    <property type="molecule type" value="Genomic_DNA"/>
</dbReference>
<feature type="compositionally biased region" description="Basic residues" evidence="1">
    <location>
        <begin position="569"/>
        <end position="589"/>
    </location>
</feature>
<protein>
    <submittedName>
        <fullName evidence="2">Uncharacterized protein</fullName>
    </submittedName>
</protein>
<gene>
    <name evidence="2" type="ORF">VNI00_008742</name>
</gene>
<proteinExistence type="predicted"/>
<evidence type="ECO:0000313" key="2">
    <source>
        <dbReference type="EMBL" id="KAK7043004.1"/>
    </source>
</evidence>
<organism evidence="2 3">
    <name type="scientific">Paramarasmius palmivorus</name>
    <dbReference type="NCBI Taxonomy" id="297713"/>
    <lineage>
        <taxon>Eukaryota</taxon>
        <taxon>Fungi</taxon>
        <taxon>Dikarya</taxon>
        <taxon>Basidiomycota</taxon>
        <taxon>Agaricomycotina</taxon>
        <taxon>Agaricomycetes</taxon>
        <taxon>Agaricomycetidae</taxon>
        <taxon>Agaricales</taxon>
        <taxon>Marasmiineae</taxon>
        <taxon>Marasmiaceae</taxon>
        <taxon>Paramarasmius</taxon>
    </lineage>
</organism>
<feature type="compositionally biased region" description="Basic residues" evidence="1">
    <location>
        <begin position="409"/>
        <end position="418"/>
    </location>
</feature>
<feature type="compositionally biased region" description="Polar residues" evidence="1">
    <location>
        <begin position="351"/>
        <end position="361"/>
    </location>
</feature>